<keyword evidence="2" id="KW-1185">Reference proteome</keyword>
<evidence type="ECO:0008006" key="3">
    <source>
        <dbReference type="Google" id="ProtNLM"/>
    </source>
</evidence>
<gene>
    <name evidence="1" type="ORF">LARI1_G003189</name>
</gene>
<organism evidence="1 2">
    <name type="scientific">Lachnellula arida</name>
    <dbReference type="NCBI Taxonomy" id="1316785"/>
    <lineage>
        <taxon>Eukaryota</taxon>
        <taxon>Fungi</taxon>
        <taxon>Dikarya</taxon>
        <taxon>Ascomycota</taxon>
        <taxon>Pezizomycotina</taxon>
        <taxon>Leotiomycetes</taxon>
        <taxon>Helotiales</taxon>
        <taxon>Lachnaceae</taxon>
        <taxon>Lachnellula</taxon>
    </lineage>
</organism>
<proteinExistence type="predicted"/>
<name>A0A8T9BHA4_9HELO</name>
<dbReference type="PANTHER" id="PTHR11183">
    <property type="entry name" value="GLYCOGENIN SUBFAMILY MEMBER"/>
    <property type="match status" value="1"/>
</dbReference>
<dbReference type="SUPFAM" id="SSF53448">
    <property type="entry name" value="Nucleotide-diphospho-sugar transferases"/>
    <property type="match status" value="1"/>
</dbReference>
<dbReference type="InterPro" id="IPR029044">
    <property type="entry name" value="Nucleotide-diphossugar_trans"/>
</dbReference>
<dbReference type="AlphaFoldDB" id="A0A8T9BHA4"/>
<dbReference type="OrthoDB" id="2014201at2759"/>
<sequence length="381" mass="43252">MADFTLFPRRSARAALSTLLAFTFGIFLFNYTLSAFDDQRYKFTKHQAEAEDLRNCSDHDPALYPPSPTLATIDSKYAFATLLAGNYQGHTDDDIENDQYFVAVRILAYQFLHAPETRTTRGYPFIVLVTPEVSEAKRERLRKDGAIIVEAPPFEVASWFQIPNVQWRSVLAKMRVLELTQFERVLLLDGDTQLTRFNDSPLDDIFDDPATALQTTSANPEGINEDEGPLPSTYGFAGTSQLDENHHFPPTEEGDLVSKGNYLNGGFVVMKPCLELLNYYVSLMQTPVKHFEPYLPEQHLWNYAHRGAYKAGNMPWAHLNLTWNVQAANLKDIEGGTASVHEKFWNPGKRELLPYLATWRWRMKGFWEGMEAGAGYGCTVD</sequence>
<comment type="caution">
    <text evidence="1">The sequence shown here is derived from an EMBL/GenBank/DDBJ whole genome shotgun (WGS) entry which is preliminary data.</text>
</comment>
<evidence type="ECO:0000313" key="1">
    <source>
        <dbReference type="EMBL" id="TVY19434.1"/>
    </source>
</evidence>
<dbReference type="InterPro" id="IPR050587">
    <property type="entry name" value="GNT1/Glycosyltrans_8"/>
</dbReference>
<evidence type="ECO:0000313" key="2">
    <source>
        <dbReference type="Proteomes" id="UP000469559"/>
    </source>
</evidence>
<accession>A0A8T9BHA4</accession>
<protein>
    <recommendedName>
        <fullName evidence="3">Nucleotide-diphospho-sugar transferase</fullName>
    </recommendedName>
</protein>
<dbReference type="EMBL" id="QGMF01000107">
    <property type="protein sequence ID" value="TVY19434.1"/>
    <property type="molecule type" value="Genomic_DNA"/>
</dbReference>
<dbReference type="Gene3D" id="3.90.550.10">
    <property type="entry name" value="Spore Coat Polysaccharide Biosynthesis Protein SpsA, Chain A"/>
    <property type="match status" value="1"/>
</dbReference>
<dbReference type="Proteomes" id="UP000469559">
    <property type="component" value="Unassembled WGS sequence"/>
</dbReference>
<reference evidence="1 2" key="1">
    <citation type="submission" date="2018-05" db="EMBL/GenBank/DDBJ databases">
        <title>Whole genome sequencing for identification of molecular markers to develop diagnostic detection tools for the regulated plant pathogen Lachnellula willkommii.</title>
        <authorList>
            <person name="Giroux E."/>
            <person name="Bilodeau G."/>
        </authorList>
    </citation>
    <scope>NUCLEOTIDE SEQUENCE [LARGE SCALE GENOMIC DNA]</scope>
    <source>
        <strain evidence="1 2">CBS 203.66</strain>
    </source>
</reference>